<dbReference type="Gene3D" id="2.40.50.140">
    <property type="entry name" value="Nucleic acid-binding proteins"/>
    <property type="match status" value="1"/>
</dbReference>
<dbReference type="SUPFAM" id="SSF50249">
    <property type="entry name" value="Nucleic acid-binding proteins"/>
    <property type="match status" value="1"/>
</dbReference>
<gene>
    <name evidence="2" type="ORF">D3878_04830</name>
</gene>
<proteinExistence type="predicted"/>
<reference evidence="3" key="1">
    <citation type="submission" date="2018-09" db="EMBL/GenBank/DDBJ databases">
        <authorList>
            <person name="Zhu H."/>
        </authorList>
    </citation>
    <scope>NUCLEOTIDE SEQUENCE [LARGE SCALE GENOMIC DNA]</scope>
    <source>
        <strain evidence="3">K1S02-23</strain>
    </source>
</reference>
<dbReference type="GO" id="GO:0003676">
    <property type="term" value="F:nucleic acid binding"/>
    <property type="evidence" value="ECO:0007669"/>
    <property type="project" value="InterPro"/>
</dbReference>
<dbReference type="InterPro" id="IPR036567">
    <property type="entry name" value="RHF-like"/>
</dbReference>
<feature type="domain" description="CSD" evidence="1">
    <location>
        <begin position="112"/>
        <end position="175"/>
    </location>
</feature>
<accession>A0A3A3G8T9</accession>
<name>A0A3A3G8T9_9BURK</name>
<dbReference type="InterPro" id="IPR002059">
    <property type="entry name" value="CSP_DNA-bd"/>
</dbReference>
<dbReference type="InterPro" id="IPR012340">
    <property type="entry name" value="NA-bd_OB-fold"/>
</dbReference>
<dbReference type="SUPFAM" id="SSF69754">
    <property type="entry name" value="Ribosome binding protein Y (YfiA homologue)"/>
    <property type="match status" value="1"/>
</dbReference>
<dbReference type="PROSITE" id="PS51857">
    <property type="entry name" value="CSD_2"/>
    <property type="match status" value="1"/>
</dbReference>
<dbReference type="Pfam" id="PF02482">
    <property type="entry name" value="Ribosomal_S30AE"/>
    <property type="match status" value="1"/>
</dbReference>
<protein>
    <submittedName>
        <fullName evidence="2">HPF/RaiA family ribosome-associated protein</fullName>
    </submittedName>
</protein>
<comment type="caution">
    <text evidence="2">The sequence shown here is derived from an EMBL/GenBank/DDBJ whole genome shotgun (WGS) entry which is preliminary data.</text>
</comment>
<keyword evidence="3" id="KW-1185">Reference proteome</keyword>
<organism evidence="2 3">
    <name type="scientific">Noviherbaspirillum sedimenti</name>
    <dbReference type="NCBI Taxonomy" id="2320865"/>
    <lineage>
        <taxon>Bacteria</taxon>
        <taxon>Pseudomonadati</taxon>
        <taxon>Pseudomonadota</taxon>
        <taxon>Betaproteobacteria</taxon>
        <taxon>Burkholderiales</taxon>
        <taxon>Oxalobacteraceae</taxon>
        <taxon>Noviherbaspirillum</taxon>
    </lineage>
</organism>
<evidence type="ECO:0000313" key="3">
    <source>
        <dbReference type="Proteomes" id="UP000266327"/>
    </source>
</evidence>
<dbReference type="OrthoDB" id="9782252at2"/>
<dbReference type="InterPro" id="IPR003489">
    <property type="entry name" value="RHF/RaiA"/>
</dbReference>
<dbReference type="EMBL" id="QYUQ01000002">
    <property type="protein sequence ID" value="RJG04224.1"/>
    <property type="molecule type" value="Genomic_DNA"/>
</dbReference>
<sequence length="184" mass="20711">MKIPLNITFLNIPPSDAIEAEIRKRAQKIDQFANDVMHCHVTVDAAGKHKTQGGMYEVRIDVTLPGTEIAVSHVHRHEDVYVVIRDAFDAAARKLQDHVRLRRGDVKLHEPLLHGQVTRLHEDGYGFIETPDGRELYFHRDNLVNADFDQLAPGMEVQFLEEGAGEGLQAKRVSTGRHQHPGMG</sequence>
<dbReference type="Proteomes" id="UP000266327">
    <property type="component" value="Unassembled WGS sequence"/>
</dbReference>
<evidence type="ECO:0000259" key="1">
    <source>
        <dbReference type="PROSITE" id="PS51857"/>
    </source>
</evidence>
<dbReference type="Pfam" id="PF00313">
    <property type="entry name" value="CSD"/>
    <property type="match status" value="1"/>
</dbReference>
<evidence type="ECO:0000313" key="2">
    <source>
        <dbReference type="EMBL" id="RJG04224.1"/>
    </source>
</evidence>
<dbReference type="AlphaFoldDB" id="A0A3A3G8T9"/>
<dbReference type="Gene3D" id="3.30.160.100">
    <property type="entry name" value="Ribosome hibernation promotion factor-like"/>
    <property type="match status" value="1"/>
</dbReference>